<comment type="caution">
    <text evidence="2">The sequence shown here is derived from an EMBL/GenBank/DDBJ whole genome shotgun (WGS) entry which is preliminary data.</text>
</comment>
<name>A0ABW4XLX2_9GAMM</name>
<dbReference type="EMBL" id="JBHUHT010000012">
    <property type="protein sequence ID" value="MFD2096576.1"/>
    <property type="molecule type" value="Genomic_DNA"/>
</dbReference>
<organism evidence="2 3">
    <name type="scientific">Corallincola platygyrae</name>
    <dbReference type="NCBI Taxonomy" id="1193278"/>
    <lineage>
        <taxon>Bacteria</taxon>
        <taxon>Pseudomonadati</taxon>
        <taxon>Pseudomonadota</taxon>
        <taxon>Gammaproteobacteria</taxon>
        <taxon>Alteromonadales</taxon>
        <taxon>Psychromonadaceae</taxon>
        <taxon>Corallincola</taxon>
    </lineage>
</organism>
<dbReference type="PROSITE" id="PS51257">
    <property type="entry name" value="PROKAR_LIPOPROTEIN"/>
    <property type="match status" value="1"/>
</dbReference>
<keyword evidence="1" id="KW-0732">Signal</keyword>
<feature type="chain" id="PRO_5045104370" evidence="1">
    <location>
        <begin position="20"/>
        <end position="115"/>
    </location>
</feature>
<gene>
    <name evidence="2" type="ORF">ACFSJ3_11330</name>
</gene>
<evidence type="ECO:0000313" key="2">
    <source>
        <dbReference type="EMBL" id="MFD2096576.1"/>
    </source>
</evidence>
<dbReference type="RefSeq" id="WP_345339035.1">
    <property type="nucleotide sequence ID" value="NZ_BAABLI010000008.1"/>
</dbReference>
<protein>
    <submittedName>
        <fullName evidence="2">Uncharacterized protein</fullName>
    </submittedName>
</protein>
<keyword evidence="3" id="KW-1185">Reference proteome</keyword>
<evidence type="ECO:0000256" key="1">
    <source>
        <dbReference type="SAM" id="SignalP"/>
    </source>
</evidence>
<feature type="signal peptide" evidence="1">
    <location>
        <begin position="1"/>
        <end position="19"/>
    </location>
</feature>
<sequence>MKFKFALVFAALVSGGLTACGGPEAPSCDDSDTKDLVLEIVVDELVSQIGKTAAETVDLELDAIRTTDFNEKTGMQECAAELIAEGPGGETTADITYTSELTDEDDEFYVTVYGL</sequence>
<accession>A0ABW4XLX2</accession>
<dbReference type="Proteomes" id="UP001597380">
    <property type="component" value="Unassembled WGS sequence"/>
</dbReference>
<evidence type="ECO:0000313" key="3">
    <source>
        <dbReference type="Proteomes" id="UP001597380"/>
    </source>
</evidence>
<proteinExistence type="predicted"/>
<reference evidence="3" key="1">
    <citation type="journal article" date="2019" name="Int. J. Syst. Evol. Microbiol.">
        <title>The Global Catalogue of Microorganisms (GCM) 10K type strain sequencing project: providing services to taxonomists for standard genome sequencing and annotation.</title>
        <authorList>
            <consortium name="The Broad Institute Genomics Platform"/>
            <consortium name="The Broad Institute Genome Sequencing Center for Infectious Disease"/>
            <person name="Wu L."/>
            <person name="Ma J."/>
        </authorList>
    </citation>
    <scope>NUCLEOTIDE SEQUENCE [LARGE SCALE GENOMIC DNA]</scope>
    <source>
        <strain evidence="3">CGMCC 1.10992</strain>
    </source>
</reference>